<feature type="domain" description="Amidase" evidence="2">
    <location>
        <begin position="90"/>
        <end position="498"/>
    </location>
</feature>
<dbReference type="Gene3D" id="3.90.1300.10">
    <property type="entry name" value="Amidase signature (AS) domain"/>
    <property type="match status" value="1"/>
</dbReference>
<proteinExistence type="inferred from homology"/>
<accession>A0A210QYW5</accession>
<evidence type="ECO:0000313" key="3">
    <source>
        <dbReference type="EMBL" id="OWF53895.1"/>
    </source>
</evidence>
<comment type="similarity">
    <text evidence="1">Belongs to the amidase family.</text>
</comment>
<keyword evidence="4" id="KW-1185">Reference proteome</keyword>
<reference evidence="3 4" key="1">
    <citation type="journal article" date="2017" name="Nat. Ecol. Evol.">
        <title>Scallop genome provides insights into evolution of bilaterian karyotype and development.</title>
        <authorList>
            <person name="Wang S."/>
            <person name="Zhang J."/>
            <person name="Jiao W."/>
            <person name="Li J."/>
            <person name="Xun X."/>
            <person name="Sun Y."/>
            <person name="Guo X."/>
            <person name="Huan P."/>
            <person name="Dong B."/>
            <person name="Zhang L."/>
            <person name="Hu X."/>
            <person name="Sun X."/>
            <person name="Wang J."/>
            <person name="Zhao C."/>
            <person name="Wang Y."/>
            <person name="Wang D."/>
            <person name="Huang X."/>
            <person name="Wang R."/>
            <person name="Lv J."/>
            <person name="Li Y."/>
            <person name="Zhang Z."/>
            <person name="Liu B."/>
            <person name="Lu W."/>
            <person name="Hui Y."/>
            <person name="Liang J."/>
            <person name="Zhou Z."/>
            <person name="Hou R."/>
            <person name="Li X."/>
            <person name="Liu Y."/>
            <person name="Li H."/>
            <person name="Ning X."/>
            <person name="Lin Y."/>
            <person name="Zhao L."/>
            <person name="Xing Q."/>
            <person name="Dou J."/>
            <person name="Li Y."/>
            <person name="Mao J."/>
            <person name="Guo H."/>
            <person name="Dou H."/>
            <person name="Li T."/>
            <person name="Mu C."/>
            <person name="Jiang W."/>
            <person name="Fu Q."/>
            <person name="Fu X."/>
            <person name="Miao Y."/>
            <person name="Liu J."/>
            <person name="Yu Q."/>
            <person name="Li R."/>
            <person name="Liao H."/>
            <person name="Li X."/>
            <person name="Kong Y."/>
            <person name="Jiang Z."/>
            <person name="Chourrout D."/>
            <person name="Li R."/>
            <person name="Bao Z."/>
        </authorList>
    </citation>
    <scope>NUCLEOTIDE SEQUENCE [LARGE SCALE GENOMIC DNA]</scope>
    <source>
        <strain evidence="3 4">PY_sf001</strain>
    </source>
</reference>
<dbReference type="STRING" id="6573.A0A210QYW5"/>
<evidence type="ECO:0000256" key="1">
    <source>
        <dbReference type="ARBA" id="ARBA00009199"/>
    </source>
</evidence>
<dbReference type="InterPro" id="IPR000120">
    <property type="entry name" value="Amidase"/>
</dbReference>
<dbReference type="PROSITE" id="PS00571">
    <property type="entry name" value="AMIDASES"/>
    <property type="match status" value="1"/>
</dbReference>
<comment type="caution">
    <text evidence="3">The sequence shown here is derived from an EMBL/GenBank/DDBJ whole genome shotgun (WGS) entry which is preliminary data.</text>
</comment>
<dbReference type="Pfam" id="PF01425">
    <property type="entry name" value="Amidase"/>
    <property type="match status" value="1"/>
</dbReference>
<dbReference type="EMBL" id="NEDP02001192">
    <property type="protein sequence ID" value="OWF53895.1"/>
    <property type="molecule type" value="Genomic_DNA"/>
</dbReference>
<dbReference type="PANTHER" id="PTHR11895">
    <property type="entry name" value="TRANSAMIDASE"/>
    <property type="match status" value="1"/>
</dbReference>
<evidence type="ECO:0000259" key="2">
    <source>
        <dbReference type="Pfam" id="PF01425"/>
    </source>
</evidence>
<dbReference type="InterPro" id="IPR036928">
    <property type="entry name" value="AS_sf"/>
</dbReference>
<gene>
    <name evidence="3" type="ORF">KP79_PYT15900</name>
</gene>
<dbReference type="InterPro" id="IPR023631">
    <property type="entry name" value="Amidase_dom"/>
</dbReference>
<dbReference type="GO" id="GO:0003824">
    <property type="term" value="F:catalytic activity"/>
    <property type="evidence" value="ECO:0007669"/>
    <property type="project" value="InterPro"/>
</dbReference>
<dbReference type="InterPro" id="IPR020556">
    <property type="entry name" value="Amidase_CS"/>
</dbReference>
<dbReference type="AlphaFoldDB" id="A0A210QYW5"/>
<protein>
    <submittedName>
        <fullName evidence="3">Complement component 1 Q subcomponent-binding protein, mitochondrial</fullName>
    </submittedName>
</protein>
<dbReference type="NCBIfam" id="NF005565">
    <property type="entry name" value="PRK07235.1"/>
    <property type="match status" value="1"/>
</dbReference>
<dbReference type="OrthoDB" id="421993at2759"/>
<name>A0A210QYW5_MIZYE</name>
<organism evidence="3 4">
    <name type="scientific">Mizuhopecten yessoensis</name>
    <name type="common">Japanese scallop</name>
    <name type="synonym">Patinopecten yessoensis</name>
    <dbReference type="NCBI Taxonomy" id="6573"/>
    <lineage>
        <taxon>Eukaryota</taxon>
        <taxon>Metazoa</taxon>
        <taxon>Spiralia</taxon>
        <taxon>Lophotrochozoa</taxon>
        <taxon>Mollusca</taxon>
        <taxon>Bivalvia</taxon>
        <taxon>Autobranchia</taxon>
        <taxon>Pteriomorphia</taxon>
        <taxon>Pectinida</taxon>
        <taxon>Pectinoidea</taxon>
        <taxon>Pectinidae</taxon>
        <taxon>Mizuhopecten</taxon>
    </lineage>
</organism>
<dbReference type="PANTHER" id="PTHR11895:SF170">
    <property type="entry name" value="AMIDASE"/>
    <property type="match status" value="1"/>
</dbReference>
<evidence type="ECO:0000313" key="4">
    <source>
        <dbReference type="Proteomes" id="UP000242188"/>
    </source>
</evidence>
<dbReference type="Proteomes" id="UP000242188">
    <property type="component" value="Unassembled WGS sequence"/>
</dbReference>
<dbReference type="SUPFAM" id="SSF75304">
    <property type="entry name" value="Amidase signature (AS) enzymes"/>
    <property type="match status" value="1"/>
</dbReference>
<sequence>MGDPKQPEFRKTPAVLLPSKSELTQISDDLRLKCSEEEIDGFREYFKGTMKVYQRIQEIPEPQLPVKYPRTPGHKETKDNSWYWRCDIKGADTGKLTGKTIGVKDNVAVAGVPMMNGNRQLEGYTPEFDATIITRMLDAGGRIVGKTTCEDMCLSGTSWTSSSGPIPNPYCPTRATGGSSSGSASLVARGEIDMAIGADQGGSIRIPCSWCGIVGFKPTFGLIPYTGAVPIEMTVDHLGPMTRTVADCALLLEVLAGYDDGTDPRQPPNIVVPPYSTLLTKGVEGKRVGILTEGFDGVDYDVSKCVREAAYRLRESGVVVEEVSIPLHTDGLGLWIPISYEGAYNMMFKGNGNGENWKGHYCTSMQEALARGFNLRPHDISIVCKMQSVLSEYMVRNYQNKFYAKAQNINRLLTKAYDQALQTYDILVMPTLPCTANELPTTDRPVLDTLRLTLGMMKNTAPFDATGHPALTVNAGSCEGLPVGIMFVGRSFDDLMVLQMAHAFEQIRDQPS</sequence>